<proteinExistence type="predicted"/>
<feature type="compositionally biased region" description="Polar residues" evidence="1">
    <location>
        <begin position="371"/>
        <end position="380"/>
    </location>
</feature>
<keyword evidence="2" id="KW-0472">Membrane</keyword>
<keyword evidence="3" id="KW-0675">Receptor</keyword>
<dbReference type="CDD" id="cd14939">
    <property type="entry name" value="7tmD_STE2"/>
    <property type="match status" value="1"/>
</dbReference>
<dbReference type="GO" id="GO:0004932">
    <property type="term" value="F:mating-type factor pheromone receptor activity"/>
    <property type="evidence" value="ECO:0007669"/>
    <property type="project" value="InterPro"/>
</dbReference>
<dbReference type="Pfam" id="PF02116">
    <property type="entry name" value="STE2"/>
    <property type="match status" value="1"/>
</dbReference>
<feature type="transmembrane region" description="Helical" evidence="2">
    <location>
        <begin position="301"/>
        <end position="323"/>
    </location>
</feature>
<dbReference type="InterPro" id="IPR027458">
    <property type="entry name" value="STE2_TM1-TM2_sf"/>
</dbReference>
<feature type="transmembrane region" description="Helical" evidence="2">
    <location>
        <begin position="108"/>
        <end position="130"/>
    </location>
</feature>
<feature type="region of interest" description="Disordered" evidence="1">
    <location>
        <begin position="364"/>
        <end position="409"/>
    </location>
</feature>
<protein>
    <submittedName>
        <fullName evidence="3">Pheromone receptor</fullName>
    </submittedName>
</protein>
<keyword evidence="2" id="KW-1133">Transmembrane helix</keyword>
<dbReference type="AlphaFoldDB" id="A0A8H4QAI2"/>
<dbReference type="Proteomes" id="UP000562929">
    <property type="component" value="Unassembled WGS sequence"/>
</dbReference>
<gene>
    <name evidence="3" type="ORF">GQ602_002506</name>
</gene>
<dbReference type="EMBL" id="JAACLJ010000002">
    <property type="protein sequence ID" value="KAF4592207.1"/>
    <property type="molecule type" value="Genomic_DNA"/>
</dbReference>
<accession>A0A8H4QAI2</accession>
<dbReference type="GO" id="GO:0038038">
    <property type="term" value="C:G protein-coupled receptor homodimeric complex"/>
    <property type="evidence" value="ECO:0007669"/>
    <property type="project" value="TreeGrafter"/>
</dbReference>
<feature type="region of interest" description="Disordered" evidence="1">
    <location>
        <begin position="33"/>
        <end position="66"/>
    </location>
</feature>
<evidence type="ECO:0000256" key="1">
    <source>
        <dbReference type="SAM" id="MobiDB-lite"/>
    </source>
</evidence>
<dbReference type="PANTHER" id="PTHR28009">
    <property type="entry name" value="PHEROMONE ALPHA FACTOR RECEPTOR"/>
    <property type="match status" value="1"/>
</dbReference>
<reference evidence="3 4" key="1">
    <citation type="journal article" date="2020" name="G3 (Bethesda)">
        <title>Genetic Underpinnings of Host Manipulation by Ophiocordyceps as Revealed by Comparative Transcriptomics.</title>
        <authorList>
            <person name="Will I."/>
            <person name="Das B."/>
            <person name="Trinh T."/>
            <person name="Brachmann A."/>
            <person name="Ohm R.A."/>
            <person name="de Bekker C."/>
        </authorList>
    </citation>
    <scope>NUCLEOTIDE SEQUENCE [LARGE SCALE GENOMIC DNA]</scope>
    <source>
        <strain evidence="3 4">EC05</strain>
    </source>
</reference>
<feature type="compositionally biased region" description="Low complexity" evidence="1">
    <location>
        <begin position="388"/>
        <end position="398"/>
    </location>
</feature>
<evidence type="ECO:0000313" key="3">
    <source>
        <dbReference type="EMBL" id="KAF4592207.1"/>
    </source>
</evidence>
<feature type="transmembrane region" description="Helical" evidence="2">
    <location>
        <begin position="220"/>
        <end position="244"/>
    </location>
</feature>
<sequence length="446" mass="48206">MGDFNRVADFDCLVGQSIFGFCGGSLPSSSSNLQVLDKASPQRRQKPPTSSMKPSGASFLGEYPPKPEPGFDPADQTLAFFARDGQTVIGVPMTTIDDFNAESISMGITSGAEIGACLIILAALIVLTPLAKLRRPTAACQIMALILCLTRAAFEISDLFTPIFHFYVYWAGDYTGVPRGYIYRGIAGHVVTMLVNMAVEMTLMNQAWTMVSLFSARLRLWLTLVSALVVLVVVGLRIAFAVMLSQVDVVSGPRSSLVWIMQATLISNTVSIFWFCALFNSKLVLHIIANRGILSSSSRKLSSMEVLVMTNGVLMVIPVIFAGLEYGSFRNFEPARLTIATVAVILPLGTLAAQRISALTSSKASDREADSTGSKQSGTGPCNLRKQSMSSSSASPFSKCERGRGSVRAGATRVEDPYDLELRRIDSTGFSGILIDQKLEQRYESV</sequence>
<comment type="caution">
    <text evidence="3">The sequence shown here is derived from an EMBL/GenBank/DDBJ whole genome shotgun (WGS) entry which is preliminary data.</text>
</comment>
<evidence type="ECO:0000256" key="2">
    <source>
        <dbReference type="SAM" id="Phobius"/>
    </source>
</evidence>
<feature type="transmembrane region" description="Helical" evidence="2">
    <location>
        <begin position="256"/>
        <end position="280"/>
    </location>
</feature>
<dbReference type="Gene3D" id="1.10.287.920">
    <property type="entry name" value="Pheromone alpha factor receptor"/>
    <property type="match status" value="1"/>
</dbReference>
<dbReference type="PANTHER" id="PTHR28009:SF1">
    <property type="entry name" value="PHEROMONE ALPHA FACTOR RECEPTOR"/>
    <property type="match status" value="1"/>
</dbReference>
<evidence type="ECO:0000313" key="4">
    <source>
        <dbReference type="Proteomes" id="UP000562929"/>
    </source>
</evidence>
<feature type="transmembrane region" description="Helical" evidence="2">
    <location>
        <begin position="142"/>
        <end position="169"/>
    </location>
</feature>
<feature type="transmembrane region" description="Helical" evidence="2">
    <location>
        <begin position="181"/>
        <end position="199"/>
    </location>
</feature>
<keyword evidence="4" id="KW-1185">Reference proteome</keyword>
<dbReference type="PRINTS" id="PR00250">
    <property type="entry name" value="GPCRSTE2"/>
</dbReference>
<dbReference type="OrthoDB" id="5402633at2759"/>
<dbReference type="InterPro" id="IPR000366">
    <property type="entry name" value="GPCR_STE2"/>
</dbReference>
<name>A0A8H4QAI2_9HYPO</name>
<feature type="transmembrane region" description="Helical" evidence="2">
    <location>
        <begin position="335"/>
        <end position="353"/>
    </location>
</feature>
<dbReference type="GO" id="GO:0000750">
    <property type="term" value="P:pheromone-dependent signal transduction involved in conjugation with cellular fusion"/>
    <property type="evidence" value="ECO:0007669"/>
    <property type="project" value="TreeGrafter"/>
</dbReference>
<keyword evidence="2" id="KW-0812">Transmembrane</keyword>
<organism evidence="3 4">
    <name type="scientific">Ophiocordyceps camponoti-floridani</name>
    <dbReference type="NCBI Taxonomy" id="2030778"/>
    <lineage>
        <taxon>Eukaryota</taxon>
        <taxon>Fungi</taxon>
        <taxon>Dikarya</taxon>
        <taxon>Ascomycota</taxon>
        <taxon>Pezizomycotina</taxon>
        <taxon>Sordariomycetes</taxon>
        <taxon>Hypocreomycetidae</taxon>
        <taxon>Hypocreales</taxon>
        <taxon>Ophiocordycipitaceae</taxon>
        <taxon>Ophiocordyceps</taxon>
    </lineage>
</organism>